<dbReference type="GO" id="GO:0003677">
    <property type="term" value="F:DNA binding"/>
    <property type="evidence" value="ECO:0007669"/>
    <property type="project" value="InterPro"/>
</dbReference>
<accession>A0A5B7YF94</accession>
<gene>
    <name evidence="4" type="ORF">FBQ74_10415</name>
</gene>
<evidence type="ECO:0000259" key="3">
    <source>
        <dbReference type="PROSITE" id="PS50930"/>
    </source>
</evidence>
<organism evidence="4 5">
    <name type="scientific">Salinimonas iocasae</name>
    <dbReference type="NCBI Taxonomy" id="2572577"/>
    <lineage>
        <taxon>Bacteria</taxon>
        <taxon>Pseudomonadati</taxon>
        <taxon>Pseudomonadota</taxon>
        <taxon>Gammaproteobacteria</taxon>
        <taxon>Alteromonadales</taxon>
        <taxon>Alteromonadaceae</taxon>
        <taxon>Alteromonas/Salinimonas group</taxon>
        <taxon>Salinimonas</taxon>
    </lineage>
</organism>
<evidence type="ECO:0000256" key="1">
    <source>
        <dbReference type="ARBA" id="ARBA00023012"/>
    </source>
</evidence>
<reference evidence="4 5" key="1">
    <citation type="submission" date="2019-04" db="EMBL/GenBank/DDBJ databases">
        <title>Salinimonas iocasae sp. nov., a halophilic bacterium isolated from the outer tube casing of tubeworms in Okinawa Trough.</title>
        <authorList>
            <person name="Zhang H."/>
            <person name="Wang H."/>
            <person name="Li C."/>
        </authorList>
    </citation>
    <scope>NUCLEOTIDE SEQUENCE [LARGE SCALE GENOMIC DNA]</scope>
    <source>
        <strain evidence="4 5">KX18D6</strain>
    </source>
</reference>
<dbReference type="PROSITE" id="PS50930">
    <property type="entry name" value="HTH_LYTTR"/>
    <property type="match status" value="1"/>
</dbReference>
<sequence>MYKYSHVNVWSIRVLVSNTVLGRAPVKSGFALTATGLTLLFTFMEPESSAALGFFERLTFWSLQITTALLGLMFASYLVSRIAHSRLPVFVSLLISGGVGAVLVAPVFASIDYWFPGLKDNPDGWLDMLEQQGPFYHVISEFLEIAPGLITIWFLINIPLLLNVTYKLPTDTDEPPPPEQPQSRAKQFDMREKLKKDFYERLPEALSKDIVSISSELHYVNVKMTDGKALILGALNQIAEVLEDDGVLIHRSHWVHKKHVMGVHVSGSQAWCEMTNGERLPISRSKRKLVKSYFGNEPRRDTTTGKAELTRVK</sequence>
<dbReference type="InterPro" id="IPR007492">
    <property type="entry name" value="LytTR_DNA-bd_dom"/>
</dbReference>
<feature type="transmembrane region" description="Helical" evidence="2">
    <location>
        <begin position="20"/>
        <end position="41"/>
    </location>
</feature>
<dbReference type="SMART" id="SM00850">
    <property type="entry name" value="LytTR"/>
    <property type="match status" value="1"/>
</dbReference>
<dbReference type="Proteomes" id="UP000304912">
    <property type="component" value="Chromosome"/>
</dbReference>
<dbReference type="RefSeq" id="WP_139756615.1">
    <property type="nucleotide sequence ID" value="NZ_CP039852.1"/>
</dbReference>
<evidence type="ECO:0000256" key="2">
    <source>
        <dbReference type="SAM" id="Phobius"/>
    </source>
</evidence>
<evidence type="ECO:0000313" key="4">
    <source>
        <dbReference type="EMBL" id="QCZ93873.1"/>
    </source>
</evidence>
<proteinExistence type="predicted"/>
<keyword evidence="1" id="KW-0902">Two-component regulatory system</keyword>
<dbReference type="GO" id="GO:0000160">
    <property type="term" value="P:phosphorelay signal transduction system"/>
    <property type="evidence" value="ECO:0007669"/>
    <property type="project" value="UniProtKB-KW"/>
</dbReference>
<keyword evidence="2" id="KW-1133">Transmembrane helix</keyword>
<keyword evidence="2" id="KW-0472">Membrane</keyword>
<dbReference type="Gene3D" id="2.40.50.1020">
    <property type="entry name" value="LytTr DNA-binding domain"/>
    <property type="match status" value="1"/>
</dbReference>
<keyword evidence="5" id="KW-1185">Reference proteome</keyword>
<keyword evidence="2" id="KW-0812">Transmembrane</keyword>
<name>A0A5B7YF94_9ALTE</name>
<dbReference type="OrthoDB" id="7028951at2"/>
<feature type="transmembrane region" description="Helical" evidence="2">
    <location>
        <begin position="61"/>
        <end position="79"/>
    </location>
</feature>
<feature type="transmembrane region" description="Helical" evidence="2">
    <location>
        <begin position="135"/>
        <end position="156"/>
    </location>
</feature>
<dbReference type="AlphaFoldDB" id="A0A5B7YF94"/>
<dbReference type="Pfam" id="PF04397">
    <property type="entry name" value="LytTR"/>
    <property type="match status" value="1"/>
</dbReference>
<feature type="domain" description="HTH LytTR-type" evidence="3">
    <location>
        <begin position="208"/>
        <end position="296"/>
    </location>
</feature>
<dbReference type="KEGG" id="salk:FBQ74_10415"/>
<protein>
    <recommendedName>
        <fullName evidence="3">HTH LytTR-type domain-containing protein</fullName>
    </recommendedName>
</protein>
<feature type="transmembrane region" description="Helical" evidence="2">
    <location>
        <begin position="91"/>
        <end position="115"/>
    </location>
</feature>
<dbReference type="EMBL" id="CP039852">
    <property type="protein sequence ID" value="QCZ93873.1"/>
    <property type="molecule type" value="Genomic_DNA"/>
</dbReference>
<evidence type="ECO:0000313" key="5">
    <source>
        <dbReference type="Proteomes" id="UP000304912"/>
    </source>
</evidence>